<comment type="caution">
    <text evidence="9">The sequence shown here is derived from an EMBL/GenBank/DDBJ whole genome shotgun (WGS) entry which is preliminary data.</text>
</comment>
<dbReference type="GO" id="GO:0032543">
    <property type="term" value="P:mitochondrial translation"/>
    <property type="evidence" value="ECO:0007669"/>
    <property type="project" value="TreeGrafter"/>
</dbReference>
<evidence type="ECO:0000256" key="7">
    <source>
        <dbReference type="ARBA" id="ARBA00035289"/>
    </source>
</evidence>
<dbReference type="EMBL" id="MSFN02000006">
    <property type="protein sequence ID" value="PTU19374.1"/>
    <property type="molecule type" value="Genomic_DNA"/>
</dbReference>
<dbReference type="InterPro" id="IPR038340">
    <property type="entry name" value="MRP-L47_sf"/>
</dbReference>
<evidence type="ECO:0000256" key="2">
    <source>
        <dbReference type="ARBA" id="ARBA00009254"/>
    </source>
</evidence>
<comment type="similarity">
    <text evidence="2">Belongs to the universal ribosomal protein uL29 family.</text>
</comment>
<sequence>MSQAPETSDENVDMKIEGNIYYQVELFREKAKDIQDRSGFQDVSLPTLVATVNQFRLGLGPQKRNLNLRNLVVQNTAFTLVMMHRQSVLRLACQYGGLPLAELPPPYLAPSLHFSLNRSPVQSSNFSSTAAAAGHGRDLSKTRGVSAIHRTGPKFKLGASKYPLPKPVSPEALEKRHATPDHGLWGFFPKDRQALGTPEYDVAHGRSWSIQELREKSWDDLHCLWWACVKERNRIATSNLERQRLKAGYGEWEATERDRVIRVTQKSIKHVLRERWYAWEDASALYKKGYRPQDDEATEA</sequence>
<dbReference type="PANTHER" id="PTHR21183:SF18">
    <property type="entry name" value="LARGE RIBOSOMAL SUBUNIT PROTEIN UL29M"/>
    <property type="match status" value="1"/>
</dbReference>
<evidence type="ECO:0000313" key="9">
    <source>
        <dbReference type="EMBL" id="PTU19374.1"/>
    </source>
</evidence>
<gene>
    <name evidence="9" type="ORF">P175DRAFT_0558937</name>
</gene>
<dbReference type="OrthoDB" id="270763at2759"/>
<reference evidence="9 10" key="1">
    <citation type="journal article" date="2018" name="Proc. Natl. Acad. Sci. U.S.A.">
        <title>Linking secondary metabolites to gene clusters through genome sequencing of six diverse Aspergillus species.</title>
        <authorList>
            <person name="Kaerboelling I."/>
            <person name="Vesth T.C."/>
            <person name="Frisvad J.C."/>
            <person name="Nybo J.L."/>
            <person name="Theobald S."/>
            <person name="Kuo A."/>
            <person name="Bowyer P."/>
            <person name="Matsuda Y."/>
            <person name="Mondo S."/>
            <person name="Lyhne E.K."/>
            <person name="Kogle M.E."/>
            <person name="Clum A."/>
            <person name="Lipzen A."/>
            <person name="Salamov A."/>
            <person name="Ngan C.Y."/>
            <person name="Daum C."/>
            <person name="Chiniquy J."/>
            <person name="Barry K."/>
            <person name="LaButti K."/>
            <person name="Haridas S."/>
            <person name="Simmons B.A."/>
            <person name="Magnuson J.K."/>
            <person name="Mortensen U.H."/>
            <person name="Larsen T.O."/>
            <person name="Grigoriev I.V."/>
            <person name="Baker S.E."/>
            <person name="Andersen M.R."/>
        </authorList>
    </citation>
    <scope>NUCLEOTIDE SEQUENCE [LARGE SCALE GENOMIC DNA]</scope>
    <source>
        <strain evidence="9 10">IBT 24754</strain>
    </source>
</reference>
<dbReference type="Proteomes" id="UP000244073">
    <property type="component" value="Unassembled WGS sequence"/>
</dbReference>
<keyword evidence="3" id="KW-0689">Ribosomal protein</keyword>
<proteinExistence type="inferred from homology"/>
<evidence type="ECO:0000256" key="3">
    <source>
        <dbReference type="ARBA" id="ARBA00022980"/>
    </source>
</evidence>
<name>A0A2T5LSW4_9EURO</name>
<accession>A0A2T5LSW4</accession>
<evidence type="ECO:0000256" key="1">
    <source>
        <dbReference type="ARBA" id="ARBA00004173"/>
    </source>
</evidence>
<evidence type="ECO:0000256" key="4">
    <source>
        <dbReference type="ARBA" id="ARBA00023128"/>
    </source>
</evidence>
<dbReference type="Pfam" id="PF06984">
    <property type="entry name" value="MRP-L47"/>
    <property type="match status" value="1"/>
</dbReference>
<comment type="subcellular location">
    <subcellularLocation>
        <location evidence="1">Mitochondrion</location>
    </subcellularLocation>
</comment>
<dbReference type="GO" id="GO:0005762">
    <property type="term" value="C:mitochondrial large ribosomal subunit"/>
    <property type="evidence" value="ECO:0007669"/>
    <property type="project" value="TreeGrafter"/>
</dbReference>
<dbReference type="InterPro" id="IPR010729">
    <property type="entry name" value="Ribosomal_uL29_mit"/>
</dbReference>
<dbReference type="GO" id="GO:0003735">
    <property type="term" value="F:structural constituent of ribosome"/>
    <property type="evidence" value="ECO:0007669"/>
    <property type="project" value="InterPro"/>
</dbReference>
<evidence type="ECO:0000256" key="5">
    <source>
        <dbReference type="ARBA" id="ARBA00023274"/>
    </source>
</evidence>
<dbReference type="Gene3D" id="6.10.330.20">
    <property type="match status" value="1"/>
</dbReference>
<keyword evidence="4" id="KW-0496">Mitochondrion</keyword>
<comment type="subunit">
    <text evidence="6">Component of the mitochondrial large ribosomal subunit. Mature mitochondrial ribosomes consist of a small (37S) and a large (54S) subunit. The 37S subunit contains at least 33 different proteins and 1 molecule of RNA (15S). The 54S subunit contains at least 45 different proteins and 1 molecule of RNA (21S).</text>
</comment>
<organism evidence="9 10">
    <name type="scientific">Aspergillus ochraceoroseus IBT 24754</name>
    <dbReference type="NCBI Taxonomy" id="1392256"/>
    <lineage>
        <taxon>Eukaryota</taxon>
        <taxon>Fungi</taxon>
        <taxon>Dikarya</taxon>
        <taxon>Ascomycota</taxon>
        <taxon>Pezizomycotina</taxon>
        <taxon>Eurotiomycetes</taxon>
        <taxon>Eurotiomycetidae</taxon>
        <taxon>Eurotiales</taxon>
        <taxon>Aspergillaceae</taxon>
        <taxon>Aspergillus</taxon>
        <taxon>Aspergillus subgen. Nidulantes</taxon>
    </lineage>
</organism>
<dbReference type="RefSeq" id="XP_040750766.1">
    <property type="nucleotide sequence ID" value="XM_040900879.1"/>
</dbReference>
<protein>
    <recommendedName>
        <fullName evidence="7">Large ribosomal subunit protein uL29m</fullName>
    </recommendedName>
    <alternativeName>
        <fullName evidence="8">54S ribosomal protein L4, mitochondrial</fullName>
    </alternativeName>
</protein>
<evidence type="ECO:0000256" key="6">
    <source>
        <dbReference type="ARBA" id="ARBA00026009"/>
    </source>
</evidence>
<dbReference type="AlphaFoldDB" id="A0A2T5LSW4"/>
<dbReference type="GeneID" id="63817763"/>
<evidence type="ECO:0000256" key="8">
    <source>
        <dbReference type="ARBA" id="ARBA00035399"/>
    </source>
</evidence>
<evidence type="ECO:0000313" key="10">
    <source>
        <dbReference type="Proteomes" id="UP000244073"/>
    </source>
</evidence>
<dbReference type="VEuPathDB" id="FungiDB:P175DRAFT_0558937"/>
<keyword evidence="5" id="KW-0687">Ribonucleoprotein</keyword>
<dbReference type="PANTHER" id="PTHR21183">
    <property type="entry name" value="RIBOSOMAL PROTEIN L47, MITOCHONDRIAL-RELATED"/>
    <property type="match status" value="1"/>
</dbReference>